<protein>
    <submittedName>
        <fullName evidence="1">Uncharacterized protein</fullName>
    </submittedName>
</protein>
<proteinExistence type="predicted"/>
<reference evidence="1 2" key="1">
    <citation type="journal article" date="2015" name="Sci. Rep.">
        <title>Genome of the facultative scuticociliatosis pathogen Pseudocohnilembus persalinus provides insight into its virulence through horizontal gene transfer.</title>
        <authorList>
            <person name="Xiong J."/>
            <person name="Wang G."/>
            <person name="Cheng J."/>
            <person name="Tian M."/>
            <person name="Pan X."/>
            <person name="Warren A."/>
            <person name="Jiang C."/>
            <person name="Yuan D."/>
            <person name="Miao W."/>
        </authorList>
    </citation>
    <scope>NUCLEOTIDE SEQUENCE [LARGE SCALE GENOMIC DNA]</scope>
    <source>
        <strain evidence="1">36N120E</strain>
    </source>
</reference>
<keyword evidence="2" id="KW-1185">Reference proteome</keyword>
<dbReference type="InParanoid" id="A0A0V0RAF8"/>
<dbReference type="OMA" id="FIPRYFY"/>
<dbReference type="Proteomes" id="UP000054937">
    <property type="component" value="Unassembled WGS sequence"/>
</dbReference>
<dbReference type="EMBL" id="LDAU01000003">
    <property type="protein sequence ID" value="KRX11242.1"/>
    <property type="molecule type" value="Genomic_DNA"/>
</dbReference>
<dbReference type="AlphaFoldDB" id="A0A0V0RAF8"/>
<organism evidence="1 2">
    <name type="scientific">Pseudocohnilembus persalinus</name>
    <name type="common">Ciliate</name>
    <dbReference type="NCBI Taxonomy" id="266149"/>
    <lineage>
        <taxon>Eukaryota</taxon>
        <taxon>Sar</taxon>
        <taxon>Alveolata</taxon>
        <taxon>Ciliophora</taxon>
        <taxon>Intramacronucleata</taxon>
        <taxon>Oligohymenophorea</taxon>
        <taxon>Scuticociliatia</taxon>
        <taxon>Philasterida</taxon>
        <taxon>Pseudocohnilembidae</taxon>
        <taxon>Pseudocohnilembus</taxon>
    </lineage>
</organism>
<gene>
    <name evidence="1" type="ORF">PPERSA_07767</name>
</gene>
<evidence type="ECO:0000313" key="2">
    <source>
        <dbReference type="Proteomes" id="UP000054937"/>
    </source>
</evidence>
<name>A0A0V0RAF8_PSEPJ</name>
<evidence type="ECO:0000313" key="1">
    <source>
        <dbReference type="EMBL" id="KRX11242.1"/>
    </source>
</evidence>
<accession>A0A0V0RAF8</accession>
<comment type="caution">
    <text evidence="1">The sequence shown here is derived from an EMBL/GenBank/DDBJ whole genome shotgun (WGS) entry which is preliminary data.</text>
</comment>
<dbReference type="OrthoDB" id="10586669at2759"/>
<sequence length="307" mass="37247">MIWYKYRETFSQKIQRWCFSKDYRVPESIQEQRFDKLHLKPETIDKLSVFYQKNDKILQLGITRKYLCRVYKDLGLFTKPDDKFGFYQFSGYGKKRNQQKASVNLYQFLHLFNEALKKQNYIEQKNENYITKFLNKLSGKKYVSEDEFCLKFLQALESNLESMKQWEIGNIQKQVQYKNFGIQMKEQKNKIIQETLTNEPMVKLEDINKELSKHGFLELNAKEKIVILHRQKAYLILHENNFKDKLENSLDSSKQFKYKQRMEEINEKLKTINSQIDLYSKQFKELFPGQKVFLYEKDQEEDQKQEK</sequence>